<feature type="domain" description="Uroporphyrinogen decarboxylase (URO-D)" evidence="1">
    <location>
        <begin position="112"/>
        <end position="206"/>
    </location>
</feature>
<dbReference type="Pfam" id="PF01208">
    <property type="entry name" value="URO-D"/>
    <property type="match status" value="1"/>
</dbReference>
<name>A0A1Z4C3B4_9GAMM</name>
<dbReference type="GO" id="GO:0006779">
    <property type="term" value="P:porphyrin-containing compound biosynthetic process"/>
    <property type="evidence" value="ECO:0007669"/>
    <property type="project" value="InterPro"/>
</dbReference>
<dbReference type="Gene3D" id="3.20.20.210">
    <property type="match status" value="1"/>
</dbReference>
<dbReference type="InterPro" id="IPR000257">
    <property type="entry name" value="Uroporphyrinogen_deCOase"/>
</dbReference>
<dbReference type="EMBL" id="CP022129">
    <property type="protein sequence ID" value="ASF48008.1"/>
    <property type="molecule type" value="Genomic_DNA"/>
</dbReference>
<dbReference type="KEGG" id="mpsy:CEK71_19120"/>
<evidence type="ECO:0000313" key="3">
    <source>
        <dbReference type="Proteomes" id="UP000197019"/>
    </source>
</evidence>
<evidence type="ECO:0000259" key="1">
    <source>
        <dbReference type="Pfam" id="PF01208"/>
    </source>
</evidence>
<proteinExistence type="predicted"/>
<dbReference type="GO" id="GO:0004853">
    <property type="term" value="F:uroporphyrinogen decarboxylase activity"/>
    <property type="evidence" value="ECO:0007669"/>
    <property type="project" value="InterPro"/>
</dbReference>
<accession>A0A1Z4C3B4</accession>
<dbReference type="OrthoDB" id="7375127at2"/>
<reference evidence="2 3" key="1">
    <citation type="submission" date="2017-06" db="EMBL/GenBank/DDBJ databases">
        <title>Genome Sequencing of the methanotroph Methylovulum psychrotolerants str. HV10-M2 isolated from a high-altitude environment.</title>
        <authorList>
            <person name="Mateos-Rivera A."/>
        </authorList>
    </citation>
    <scope>NUCLEOTIDE SEQUENCE [LARGE SCALE GENOMIC DNA]</scope>
    <source>
        <strain evidence="2 3">HV10_M2</strain>
    </source>
</reference>
<dbReference type="Proteomes" id="UP000197019">
    <property type="component" value="Chromosome"/>
</dbReference>
<dbReference type="SUPFAM" id="SSF51726">
    <property type="entry name" value="UROD/MetE-like"/>
    <property type="match status" value="1"/>
</dbReference>
<dbReference type="InterPro" id="IPR038071">
    <property type="entry name" value="UROD/MetE-like_sf"/>
</dbReference>
<keyword evidence="3" id="KW-1185">Reference proteome</keyword>
<sequence length="327" mass="34819">MPPTCLTTFFQHDTAEAPLAPPRCLAAFWRHHPLADQAGETLVAATLAFQRTTGVQLVKLTPAGNYQVAGRGGHAEWRGDAMGRRTFLRRAITRPSDWLNLSASLTPLERDMVAAAQCLRQALPAEVPLLATVFPPLTQALMLAGPEQLRAHVQSAPDAVSSGLATLQTGTGRLLAAYQAAGVDGIYLAAQHLSEAVLPRGLYRHIGCAGDLATMAACDGFSGNILHIHGPNIHFDGLPSNGRWLIHYELGAANPPASAYRAISHLPAVIGLPFTVWDTPGRLHPAIHKHLAGFQQTGALLTGPCVIPLAIPDAHIATWIRMINHGA</sequence>
<dbReference type="AlphaFoldDB" id="A0A1Z4C3B4"/>
<protein>
    <recommendedName>
        <fullName evidence="1">Uroporphyrinogen decarboxylase (URO-D) domain-containing protein</fullName>
    </recommendedName>
</protein>
<evidence type="ECO:0000313" key="2">
    <source>
        <dbReference type="EMBL" id="ASF48008.1"/>
    </source>
</evidence>
<organism evidence="2 3">
    <name type="scientific">Methylovulum psychrotolerans</name>
    <dbReference type="NCBI Taxonomy" id="1704499"/>
    <lineage>
        <taxon>Bacteria</taxon>
        <taxon>Pseudomonadati</taxon>
        <taxon>Pseudomonadota</taxon>
        <taxon>Gammaproteobacteria</taxon>
        <taxon>Methylococcales</taxon>
        <taxon>Methylococcaceae</taxon>
        <taxon>Methylovulum</taxon>
    </lineage>
</organism>
<gene>
    <name evidence="2" type="ORF">CEK71_19120</name>
</gene>